<reference evidence="12" key="4">
    <citation type="journal article" date="2023" name="Microbiol. Resour. Announc.">
        <title>Complete Genome Sequence of Vulcanisaeta souniana Strain IC-059, a Hyperthermophilic Archaeon Isolated from Hot Spring Water in Japan.</title>
        <authorList>
            <person name="Kato S."/>
            <person name="Itoh T."/>
            <person name="Wu L."/>
            <person name="Ma J."/>
            <person name="Ohkuma M."/>
        </authorList>
    </citation>
    <scope>NUCLEOTIDE SEQUENCE</scope>
    <source>
        <strain evidence="12">JCM 11219</strain>
    </source>
</reference>
<evidence type="ECO:0000256" key="6">
    <source>
        <dbReference type="ARBA" id="ARBA00012683"/>
    </source>
</evidence>
<comment type="cofactor">
    <cofactor evidence="2 11">
        <name>NAD(+)</name>
        <dbReference type="ChEBI" id="CHEBI:57540"/>
    </cofactor>
</comment>
<evidence type="ECO:0000313" key="13">
    <source>
        <dbReference type="EMBL" id="GGI83676.1"/>
    </source>
</evidence>
<dbReference type="UniPathway" id="UPA00354"/>
<proteinExistence type="inferred from homology"/>
<evidence type="ECO:0000256" key="9">
    <source>
        <dbReference type="ARBA" id="ARBA00023256"/>
    </source>
</evidence>
<evidence type="ECO:0000256" key="11">
    <source>
        <dbReference type="HAMAP-Rule" id="MF_00153"/>
    </source>
</evidence>
<dbReference type="PANTHER" id="PTHR11703:SF0">
    <property type="entry name" value="DEOXYHYPUSINE SYNTHASE"/>
    <property type="match status" value="1"/>
</dbReference>
<evidence type="ECO:0000256" key="10">
    <source>
        <dbReference type="ARBA" id="ARBA00039467"/>
    </source>
</evidence>
<evidence type="ECO:0000256" key="5">
    <source>
        <dbReference type="ARBA" id="ARBA00009892"/>
    </source>
</evidence>
<comment type="function">
    <text evidence="3 11">Catalyzes the NAD-dependent oxidative cleavage of spermidine and the subsequent transfer of the butylamine moiety of spermidine to the epsilon-amino group of a specific lysine residue of the eIF-5A precursor protein to form the intermediate deoxyhypusine residue.</text>
</comment>
<dbReference type="RefSeq" id="WP_188603857.1">
    <property type="nucleotide sequence ID" value="NZ_AP026830.1"/>
</dbReference>
<dbReference type="HAMAP" id="MF_00153">
    <property type="entry name" value="DHS"/>
    <property type="match status" value="1"/>
</dbReference>
<dbReference type="AlphaFoldDB" id="A0A830EGT4"/>
<evidence type="ECO:0000313" key="15">
    <source>
        <dbReference type="Proteomes" id="UP001060771"/>
    </source>
</evidence>
<keyword evidence="8 11" id="KW-0520">NAD</keyword>
<evidence type="ECO:0000313" key="12">
    <source>
        <dbReference type="EMBL" id="BDR92997.1"/>
    </source>
</evidence>
<evidence type="ECO:0000313" key="14">
    <source>
        <dbReference type="Proteomes" id="UP000657075"/>
    </source>
</evidence>
<comment type="similarity">
    <text evidence="5 11">Belongs to the deoxyhypusine synthase family.</text>
</comment>
<reference evidence="15" key="3">
    <citation type="submission" date="2022-09" db="EMBL/GenBank/DDBJ databases">
        <title>Complete genome sequence of Vulcanisaeta souniana.</title>
        <authorList>
            <person name="Kato S."/>
            <person name="Itoh T."/>
            <person name="Ohkuma M."/>
        </authorList>
    </citation>
    <scope>NUCLEOTIDE SEQUENCE [LARGE SCALE GENOMIC DNA]</scope>
    <source>
        <strain evidence="15">JCM 11219</strain>
    </source>
</reference>
<name>A0A830EGT4_9CREN</name>
<dbReference type="Pfam" id="PF01916">
    <property type="entry name" value="DS"/>
    <property type="match status" value="1"/>
</dbReference>
<protein>
    <recommendedName>
        <fullName evidence="10 11">Probable deoxyhypusine synthase</fullName>
        <shortName evidence="11">DHS</shortName>
        <ecNumber evidence="6 11">2.5.1.46</ecNumber>
    </recommendedName>
</protein>
<organism evidence="13 14">
    <name type="scientific">Vulcanisaeta souniana JCM 11219</name>
    <dbReference type="NCBI Taxonomy" id="1293586"/>
    <lineage>
        <taxon>Archaea</taxon>
        <taxon>Thermoproteota</taxon>
        <taxon>Thermoprotei</taxon>
        <taxon>Thermoproteales</taxon>
        <taxon>Thermoproteaceae</taxon>
        <taxon>Vulcanisaeta</taxon>
    </lineage>
</organism>
<comment type="catalytic activity">
    <reaction evidence="1 11">
        <text>[eIF5A protein]-L-lysine + spermidine = [eIF5A protein]-deoxyhypusine + propane-1,3-diamine</text>
        <dbReference type="Rhea" id="RHEA:33299"/>
        <dbReference type="Rhea" id="RHEA-COMP:10143"/>
        <dbReference type="Rhea" id="RHEA-COMP:10144"/>
        <dbReference type="ChEBI" id="CHEBI:29969"/>
        <dbReference type="ChEBI" id="CHEBI:57484"/>
        <dbReference type="ChEBI" id="CHEBI:57834"/>
        <dbReference type="ChEBI" id="CHEBI:82657"/>
        <dbReference type="EC" id="2.5.1.46"/>
    </reaction>
</comment>
<dbReference type="Proteomes" id="UP001060771">
    <property type="component" value="Chromosome"/>
</dbReference>
<evidence type="ECO:0000256" key="3">
    <source>
        <dbReference type="ARBA" id="ARBA00002823"/>
    </source>
</evidence>
<dbReference type="NCBIfam" id="NF002294">
    <property type="entry name" value="PRK01221.1"/>
    <property type="match status" value="1"/>
</dbReference>
<accession>A0A830EGT4</accession>
<feature type="active site" description="Nucleophile" evidence="11">
    <location>
        <position position="291"/>
    </location>
</feature>
<dbReference type="InterPro" id="IPR022899">
    <property type="entry name" value="Deoxyhypus_synthase_arc"/>
</dbReference>
<evidence type="ECO:0000256" key="2">
    <source>
        <dbReference type="ARBA" id="ARBA00001911"/>
    </source>
</evidence>
<comment type="pathway">
    <text evidence="4 11">Protein modification; eIF5A hypusination.</text>
</comment>
<dbReference type="GO" id="GO:0005737">
    <property type="term" value="C:cytoplasm"/>
    <property type="evidence" value="ECO:0007669"/>
    <property type="project" value="TreeGrafter"/>
</dbReference>
<dbReference type="InterPro" id="IPR036982">
    <property type="entry name" value="Deoxyhypusine_synthase_sf"/>
</dbReference>
<reference evidence="13" key="2">
    <citation type="submission" date="2020-09" db="EMBL/GenBank/DDBJ databases">
        <authorList>
            <person name="Sun Q."/>
            <person name="Ohkuma M."/>
        </authorList>
    </citation>
    <scope>NUCLEOTIDE SEQUENCE</scope>
    <source>
        <strain evidence="13">JCM 11219</strain>
    </source>
</reference>
<evidence type="ECO:0000256" key="7">
    <source>
        <dbReference type="ARBA" id="ARBA00022679"/>
    </source>
</evidence>
<dbReference type="OrthoDB" id="17730at2157"/>
<evidence type="ECO:0000256" key="8">
    <source>
        <dbReference type="ARBA" id="ARBA00023027"/>
    </source>
</evidence>
<dbReference type="GeneID" id="76207634"/>
<keyword evidence="7 11" id="KW-0808">Transferase</keyword>
<dbReference type="Proteomes" id="UP000657075">
    <property type="component" value="Unassembled WGS sequence"/>
</dbReference>
<evidence type="ECO:0000256" key="1">
    <source>
        <dbReference type="ARBA" id="ARBA00000952"/>
    </source>
</evidence>
<dbReference type="Gene3D" id="3.40.910.10">
    <property type="entry name" value="Deoxyhypusine synthase"/>
    <property type="match status" value="1"/>
</dbReference>
<dbReference type="InterPro" id="IPR029035">
    <property type="entry name" value="DHS-like_NAD/FAD-binding_dom"/>
</dbReference>
<keyword evidence="15" id="KW-1185">Reference proteome</keyword>
<dbReference type="GO" id="GO:0034038">
    <property type="term" value="F:deoxyhypusine synthase activity"/>
    <property type="evidence" value="ECO:0007669"/>
    <property type="project" value="UniProtKB-UniRule"/>
</dbReference>
<dbReference type="EMBL" id="AP026830">
    <property type="protein sequence ID" value="BDR92997.1"/>
    <property type="molecule type" value="Genomic_DNA"/>
</dbReference>
<reference evidence="13" key="1">
    <citation type="journal article" date="2014" name="Int. J. Syst. Evol. Microbiol.">
        <title>Complete genome sequence of Corynebacterium casei LMG S-19264T (=DSM 44701T), isolated from a smear-ripened cheese.</title>
        <authorList>
            <consortium name="US DOE Joint Genome Institute (JGI-PGF)"/>
            <person name="Walter F."/>
            <person name="Albersmeier A."/>
            <person name="Kalinowski J."/>
            <person name="Ruckert C."/>
        </authorList>
    </citation>
    <scope>NUCLEOTIDE SEQUENCE</scope>
    <source>
        <strain evidence="13">JCM 11219</strain>
    </source>
</reference>
<keyword evidence="9 11" id="KW-0386">Hypusine biosynthesis</keyword>
<dbReference type="EC" id="2.5.1.46" evidence="6 11"/>
<dbReference type="PANTHER" id="PTHR11703">
    <property type="entry name" value="DEOXYHYPUSINE SYNTHASE"/>
    <property type="match status" value="1"/>
</dbReference>
<dbReference type="EMBL" id="BMNM01000010">
    <property type="protein sequence ID" value="GGI83676.1"/>
    <property type="molecule type" value="Genomic_DNA"/>
</dbReference>
<dbReference type="InterPro" id="IPR002773">
    <property type="entry name" value="Deoxyhypusine_synthase"/>
</dbReference>
<dbReference type="SUPFAM" id="SSF52467">
    <property type="entry name" value="DHS-like NAD/FAD-binding domain"/>
    <property type="match status" value="1"/>
</dbReference>
<sequence>MDSSPFLSDEVVDLDVGISVIDDLIEAYKRIGGFQGRYIAEAAEVLLSMYNNPGITVFLSFTGNLISTGLRGLIAKFIERGFVDAIITTAGTLDHDIAKSMGGKYYQSYFDVDDVEMSRVGIHRIGNVAVRKEHYGPLIEKFVHSSLEDLSRIKEEWGVRELLWELGRRIDDDYSILRAVSRAKVPIYVPGFVDGAFGTAILTYNEMQRTRTGGRQVRIDLLRDEHELMDIVYSSKSLGALIIGGGISKHHVIWWSQFAGGLDYVVYITMAVEWDGSLSGARPKEAITWGKVKPTARQAFVLEDATVVLPILIPYIAKKIGFRNRAAVIG</sequence>
<evidence type="ECO:0000256" key="4">
    <source>
        <dbReference type="ARBA" id="ARBA00005041"/>
    </source>
</evidence>
<gene>
    <name evidence="11" type="primary">dys</name>
    <name evidence="13" type="ORF">GCM10007112_20610</name>
    <name evidence="12" type="ORF">Vsou_20900</name>
</gene>